<dbReference type="EMBL" id="JADKPV010000001">
    <property type="protein sequence ID" value="MBF4500832.1"/>
    <property type="molecule type" value="Genomic_DNA"/>
</dbReference>
<reference evidence="11" key="1">
    <citation type="submission" date="2020-11" db="EMBL/GenBank/DDBJ databases">
        <title>Multidrug resistant novel bacterium Savagea serpentis sp. nov., isolated from the scats of a vine snake (Ahaetulla nasuta).</title>
        <authorList>
            <person name="Venkata Ramana V."/>
            <person name="Vikas Patil S."/>
            <person name="Yogita Lugani V."/>
        </authorList>
    </citation>
    <scope>NUCLEOTIDE SEQUENCE</scope>
    <source>
        <strain evidence="11">SN6</strain>
    </source>
</reference>
<gene>
    <name evidence="11" type="ORF">IRY55_05585</name>
</gene>
<name>A0A8J7G421_9BACL</name>
<evidence type="ECO:0000313" key="11">
    <source>
        <dbReference type="EMBL" id="MBF4500832.1"/>
    </source>
</evidence>
<keyword evidence="12" id="KW-1185">Reference proteome</keyword>
<comment type="subcellular location">
    <subcellularLocation>
        <location evidence="1">Cell inner membrane</location>
        <topology evidence="1">Multi-pass membrane protein</topology>
    </subcellularLocation>
</comment>
<keyword evidence="3" id="KW-1003">Cell membrane</keyword>
<feature type="transmembrane region" description="Helical" evidence="9">
    <location>
        <begin position="221"/>
        <end position="239"/>
    </location>
</feature>
<evidence type="ECO:0000256" key="9">
    <source>
        <dbReference type="SAM" id="Phobius"/>
    </source>
</evidence>
<dbReference type="Proteomes" id="UP000622653">
    <property type="component" value="Unassembled WGS sequence"/>
</dbReference>
<dbReference type="InterPro" id="IPR042094">
    <property type="entry name" value="T2SS_GspF_sf"/>
</dbReference>
<evidence type="ECO:0000256" key="3">
    <source>
        <dbReference type="ARBA" id="ARBA00022475"/>
    </source>
</evidence>
<organism evidence="11 12">
    <name type="scientific">Savagea serpentis</name>
    <dbReference type="NCBI Taxonomy" id="2785297"/>
    <lineage>
        <taxon>Bacteria</taxon>
        <taxon>Bacillati</taxon>
        <taxon>Bacillota</taxon>
        <taxon>Bacilli</taxon>
        <taxon>Bacillales</taxon>
        <taxon>Caryophanaceae</taxon>
        <taxon>Savagea</taxon>
    </lineage>
</organism>
<dbReference type="InterPro" id="IPR003004">
    <property type="entry name" value="GspF/PilC"/>
</dbReference>
<dbReference type="FunFam" id="1.20.81.30:FF:000001">
    <property type="entry name" value="Type II secretion system protein F"/>
    <property type="match status" value="2"/>
</dbReference>
<comment type="caution">
    <text evidence="11">The sequence shown here is derived from an EMBL/GenBank/DDBJ whole genome shotgun (WGS) entry which is preliminary data.</text>
</comment>
<dbReference type="GO" id="GO:0005886">
    <property type="term" value="C:plasma membrane"/>
    <property type="evidence" value="ECO:0007669"/>
    <property type="project" value="UniProtKB-SubCell"/>
</dbReference>
<dbReference type="PANTHER" id="PTHR30012:SF0">
    <property type="entry name" value="TYPE II SECRETION SYSTEM PROTEIN F-RELATED"/>
    <property type="match status" value="1"/>
</dbReference>
<keyword evidence="6 9" id="KW-1133">Transmembrane helix</keyword>
<dbReference type="PRINTS" id="PR00812">
    <property type="entry name" value="BCTERIALGSPF"/>
</dbReference>
<dbReference type="InterPro" id="IPR018076">
    <property type="entry name" value="T2SS_GspF_dom"/>
</dbReference>
<dbReference type="Pfam" id="PF00482">
    <property type="entry name" value="T2SSF"/>
    <property type="match status" value="2"/>
</dbReference>
<evidence type="ECO:0000256" key="8">
    <source>
        <dbReference type="SAM" id="MobiDB-lite"/>
    </source>
</evidence>
<sequence length="402" mass="44951">MPVFQYQGKSRNGKMKKGTVTADTKQQALRQLRDKGINVRHIKQSSSLLHMEFQIGGKLKNQDFVVYCRQFATLIRSGVSVVESTTILAEQAKNKSFKAALHDVATKVRSGQTFSEAASKYKKIFPPLFINMMRVGEATGNLDETLEDLAVYYEKQFKLKKSIQSAMIYPVILLVLILGVGGGLLLTIVPQFADMFSDFGAELPTLTLTVLAFSDWLQTSWWIILIFFILIPVSFKMAYDKIPQVKYTTMLILFKIPIFGDLLQKSAIAQLTRTMASLLKNSVSILEAITIADRVVGNVLITEVMQKAHNSLEIGQPLSGPLKESWIFPPLVTQMVAIGEETGSLDYMFDKVADFYEDDVERSVETLKSMIEPMMILVLAVVVGTIVMSIMLPMFSLFEQVG</sequence>
<evidence type="ECO:0000256" key="2">
    <source>
        <dbReference type="ARBA" id="ARBA00005745"/>
    </source>
</evidence>
<feature type="transmembrane region" description="Helical" evidence="9">
    <location>
        <begin position="166"/>
        <end position="189"/>
    </location>
</feature>
<accession>A0A8J7G421</accession>
<feature type="domain" description="Type II secretion system protein GspF" evidence="10">
    <location>
        <begin position="67"/>
        <end position="190"/>
    </location>
</feature>
<comment type="similarity">
    <text evidence="2">Belongs to the GSP F family.</text>
</comment>
<evidence type="ECO:0000256" key="6">
    <source>
        <dbReference type="ARBA" id="ARBA00022989"/>
    </source>
</evidence>
<feature type="region of interest" description="Disordered" evidence="8">
    <location>
        <begin position="1"/>
        <end position="20"/>
    </location>
</feature>
<keyword evidence="5 9" id="KW-0812">Transmembrane</keyword>
<keyword evidence="7 9" id="KW-0472">Membrane</keyword>
<feature type="domain" description="Type II secretion system protein GspF" evidence="10">
    <location>
        <begin position="272"/>
        <end position="393"/>
    </location>
</feature>
<dbReference type="PANTHER" id="PTHR30012">
    <property type="entry name" value="GENERAL SECRETION PATHWAY PROTEIN"/>
    <property type="match status" value="1"/>
</dbReference>
<dbReference type="RefSeq" id="WP_194562247.1">
    <property type="nucleotide sequence ID" value="NZ_JADKPV010000001.1"/>
</dbReference>
<evidence type="ECO:0000256" key="4">
    <source>
        <dbReference type="ARBA" id="ARBA00022519"/>
    </source>
</evidence>
<dbReference type="Gene3D" id="1.20.81.30">
    <property type="entry name" value="Type II secretion system (T2SS), domain F"/>
    <property type="match status" value="2"/>
</dbReference>
<evidence type="ECO:0000256" key="1">
    <source>
        <dbReference type="ARBA" id="ARBA00004429"/>
    </source>
</evidence>
<feature type="transmembrane region" description="Helical" evidence="9">
    <location>
        <begin position="376"/>
        <end position="398"/>
    </location>
</feature>
<protein>
    <submittedName>
        <fullName evidence="11">Type II secretion system F family protein</fullName>
    </submittedName>
</protein>
<keyword evidence="4" id="KW-0997">Cell inner membrane</keyword>
<evidence type="ECO:0000313" key="12">
    <source>
        <dbReference type="Proteomes" id="UP000622653"/>
    </source>
</evidence>
<evidence type="ECO:0000259" key="10">
    <source>
        <dbReference type="Pfam" id="PF00482"/>
    </source>
</evidence>
<evidence type="ECO:0000256" key="7">
    <source>
        <dbReference type="ARBA" id="ARBA00023136"/>
    </source>
</evidence>
<dbReference type="AlphaFoldDB" id="A0A8J7G421"/>
<proteinExistence type="inferred from homology"/>
<evidence type="ECO:0000256" key="5">
    <source>
        <dbReference type="ARBA" id="ARBA00022692"/>
    </source>
</evidence>